<dbReference type="Pfam" id="PF04073">
    <property type="entry name" value="tRNA_edit"/>
    <property type="match status" value="1"/>
</dbReference>
<organism evidence="2 3">
    <name type="scientific">Methylophaga thiooxydans</name>
    <dbReference type="NCBI Taxonomy" id="392484"/>
    <lineage>
        <taxon>Bacteria</taxon>
        <taxon>Pseudomonadati</taxon>
        <taxon>Pseudomonadota</taxon>
        <taxon>Gammaproteobacteria</taxon>
        <taxon>Thiotrichales</taxon>
        <taxon>Piscirickettsiaceae</taxon>
        <taxon>Methylophaga</taxon>
    </lineage>
</organism>
<dbReference type="PANTHER" id="PTHR30411">
    <property type="entry name" value="CYTOPLASMIC PROTEIN"/>
    <property type="match status" value="1"/>
</dbReference>
<dbReference type="PANTHER" id="PTHR30411:SF1">
    <property type="entry name" value="CYTOPLASMIC PROTEIN"/>
    <property type="match status" value="1"/>
</dbReference>
<gene>
    <name evidence="2" type="ORF">LP43_1711</name>
</gene>
<feature type="domain" description="YbaK/aminoacyl-tRNA synthetase-associated" evidence="1">
    <location>
        <begin position="32"/>
        <end position="151"/>
    </location>
</feature>
<accession>A0A0A0BH96</accession>
<dbReference type="STRING" id="392484.LP43_1711"/>
<dbReference type="AlphaFoldDB" id="A0A0A0BH96"/>
<dbReference type="SUPFAM" id="SSF55826">
    <property type="entry name" value="YbaK/ProRS associated domain"/>
    <property type="match status" value="1"/>
</dbReference>
<evidence type="ECO:0000313" key="2">
    <source>
        <dbReference type="EMBL" id="KGM06489.1"/>
    </source>
</evidence>
<sequence>MNDTISSPVTTLLDAEGIDYQVIEIPLTEDKKPVRNLEELLSNQGHDPKSVVRSLLFRTGSDKFVLLAVAGGGRADWGTLRKHLDERKLRMAEFDEVPEATGYVVGAVPPIALPDTIQVLFDESVNQFESVVIGSGVLGYALGLKAADLKTLMSDASMGQFVKA</sequence>
<evidence type="ECO:0000259" key="1">
    <source>
        <dbReference type="Pfam" id="PF04073"/>
    </source>
</evidence>
<dbReference type="EMBL" id="JRQD01000004">
    <property type="protein sequence ID" value="KGM06489.1"/>
    <property type="molecule type" value="Genomic_DNA"/>
</dbReference>
<reference evidence="2 3" key="1">
    <citation type="submission" date="2014-09" db="EMBL/GenBank/DDBJ databases">
        <authorList>
            <person name="Grob C."/>
            <person name="Taubert M."/>
            <person name="Howat A.M."/>
            <person name="Burns O.J."/>
            <person name="Dixon J.L."/>
            <person name="Chen Y."/>
            <person name="Murrell J.C."/>
        </authorList>
    </citation>
    <scope>NUCLEOTIDE SEQUENCE [LARGE SCALE GENOMIC DNA]</scope>
    <source>
        <strain evidence="2">L4</strain>
    </source>
</reference>
<protein>
    <submittedName>
        <fullName evidence="2">Transcriptional regulator</fullName>
    </submittedName>
</protein>
<dbReference type="InterPro" id="IPR007214">
    <property type="entry name" value="YbaK/aa-tRNA-synth-assoc-dom"/>
</dbReference>
<dbReference type="Gene3D" id="3.90.960.10">
    <property type="entry name" value="YbaK/aminoacyl-tRNA synthetase-associated domain"/>
    <property type="match status" value="1"/>
</dbReference>
<evidence type="ECO:0000313" key="3">
    <source>
        <dbReference type="Proteomes" id="UP000029999"/>
    </source>
</evidence>
<dbReference type="InterPro" id="IPR036754">
    <property type="entry name" value="YbaK/aa-tRNA-synt-asso_dom_sf"/>
</dbReference>
<dbReference type="Proteomes" id="UP000029999">
    <property type="component" value="Unassembled WGS sequence"/>
</dbReference>
<dbReference type="GO" id="GO:0002161">
    <property type="term" value="F:aminoacyl-tRNA deacylase activity"/>
    <property type="evidence" value="ECO:0007669"/>
    <property type="project" value="InterPro"/>
</dbReference>
<name>A0A0A0BH96_9GAMM</name>
<dbReference type="RefSeq" id="WP_036314232.1">
    <property type="nucleotide sequence ID" value="NZ_JADFAB010000025.1"/>
</dbReference>
<proteinExistence type="predicted"/>
<dbReference type="CDD" id="cd04332">
    <property type="entry name" value="YbaK_like"/>
    <property type="match status" value="1"/>
</dbReference>
<comment type="caution">
    <text evidence="2">The sequence shown here is derived from an EMBL/GenBank/DDBJ whole genome shotgun (WGS) entry which is preliminary data.</text>
</comment>